<evidence type="ECO:0000259" key="2">
    <source>
        <dbReference type="Pfam" id="PF18796"/>
    </source>
</evidence>
<dbReference type="Pfam" id="PF18799">
    <property type="entry name" value="LPD5"/>
    <property type="match status" value="1"/>
</dbReference>
<protein>
    <recommendedName>
        <fullName evidence="7">Large polyvalent protein-associated domain-containing protein</fullName>
    </recommendedName>
</protein>
<feature type="region of interest" description="Disordered" evidence="1">
    <location>
        <begin position="1753"/>
        <end position="1777"/>
    </location>
</feature>
<evidence type="ECO:0000313" key="5">
    <source>
        <dbReference type="EMBL" id="APW38430.1"/>
    </source>
</evidence>
<evidence type="ECO:0008006" key="7">
    <source>
        <dbReference type="Google" id="ProtNLM"/>
    </source>
</evidence>
<accession>A0A1P8JXE8</accession>
<feature type="domain" description="Large polyvalent protein associated" evidence="4">
    <location>
        <begin position="1441"/>
        <end position="1647"/>
    </location>
</feature>
<dbReference type="OrthoDB" id="9151960at2"/>
<dbReference type="Pfam" id="PF18796">
    <property type="entry name" value="LPD1"/>
    <property type="match status" value="1"/>
</dbReference>
<dbReference type="Pfam" id="PF18857">
    <property type="entry name" value="LPD38"/>
    <property type="match status" value="1"/>
</dbReference>
<organism evidence="5 6">
    <name type="scientific">Rhodoferax koreensis</name>
    <dbReference type="NCBI Taxonomy" id="1842727"/>
    <lineage>
        <taxon>Bacteria</taxon>
        <taxon>Pseudomonadati</taxon>
        <taxon>Pseudomonadota</taxon>
        <taxon>Betaproteobacteria</taxon>
        <taxon>Burkholderiales</taxon>
        <taxon>Comamonadaceae</taxon>
        <taxon>Rhodoferax</taxon>
    </lineage>
</organism>
<feature type="domain" description="Large polyvalent protein-associated" evidence="2">
    <location>
        <begin position="503"/>
        <end position="594"/>
    </location>
</feature>
<feature type="domain" description="Large polyvalent protein-associated" evidence="3">
    <location>
        <begin position="213"/>
        <end position="360"/>
    </location>
</feature>
<dbReference type="STRING" id="1842727.RD110_15515"/>
<feature type="compositionally biased region" description="Low complexity" evidence="1">
    <location>
        <begin position="1767"/>
        <end position="1777"/>
    </location>
</feature>
<dbReference type="InterPro" id="IPR041047">
    <property type="entry name" value="LPD1"/>
</dbReference>
<name>A0A1P8JXE8_9BURK</name>
<dbReference type="RefSeq" id="WP_076200309.1">
    <property type="nucleotide sequence ID" value="NZ_CP019236.1"/>
</dbReference>
<dbReference type="Proteomes" id="UP000186609">
    <property type="component" value="Chromosome"/>
</dbReference>
<dbReference type="InterPro" id="IPR040561">
    <property type="entry name" value="LPD38"/>
</dbReference>
<keyword evidence="6" id="KW-1185">Reference proteome</keyword>
<proteinExistence type="predicted"/>
<dbReference type="EMBL" id="CP019236">
    <property type="protein sequence ID" value="APW38430.1"/>
    <property type="molecule type" value="Genomic_DNA"/>
</dbReference>
<evidence type="ECO:0000259" key="4">
    <source>
        <dbReference type="Pfam" id="PF18857"/>
    </source>
</evidence>
<gene>
    <name evidence="5" type="ORF">RD110_15515</name>
</gene>
<evidence type="ECO:0000256" key="1">
    <source>
        <dbReference type="SAM" id="MobiDB-lite"/>
    </source>
</evidence>
<sequence>MSLKRCLSKAGAALRTQDREAIEARAAALQADGTDQAVAEAQAVDEQIAAVEALLAKPAAKPVSAPAPAKIDDFGEKLAGARKDYATVLKEAGDVSVSAEPLSKSWPEPDYQKLLDAGTDPWTVAFLHAVRDSVPTKPQNSWKLKRWVSDVETKRNFAEKLASGLWKRDAVEPFVRPGGSMRDIGANIDLYEDLGHARSFKGIEVSSAAYSMYQGKAYSPAKIIWTVSQKAKATAFGNWPRELASGDTRAEAMANFKAKLDMLDLGTKAKGQPQYQIYRRRSAGTDYIIGKKIGRETIDLKTLPDLKAAREFMANNGAELDALLAKYKQTPLERRPDNQPRVGDDHRNGAPVTPNNFADTFGFRGVQFGNYVEQGRRQSDLNETYDALMDMAAVLGIPARALSLGGRLGLAFGARGRGGKNAPAAHYEPGTVVINLTKAGGPGSLAHEWWHALDNYFAKESGGGGYATDGGAIDELRAEMQAAFRAVSAATQAKGLRDRSRELDKRRGKPYWDTPLELSARSFESYVVAKLQDQGAANDYLANVVNAEAWDMEENARAAALGKEAPPSFPYPAMAEMPAVRAAFDNFFHTVQTKEDADGNIALFSRDGDTAPLGGMPVNQVKQIVADITAGWSNMPPVRVVAKRLDLPVHAPYDTRGFYNGQVWIVARNMHSPEDVAKTLAHEAIAHHGLRTALGNTEFAKLTRQIQMAIKTGNKPLSEIARYVRETYVDEAGDFNLNPTQEADEIAAKVVEDAVDASGQFRPGFGFVKQAYARLAQWLRETMGIKVPFTMAELHGMLVSAQQGLQVGSRTGGRMAQPRELGEAFQRGEEVDGAFARGPGNGNTGQASLFQPNIWSTPEPTRIDRIIYELQDGRVDLKRVQTAIEQSGQQIKEEFDARLAETLYPGRVAYRSQSFLDSEAKPLLQAMSRNKVSMDELADYLHARGAEERNVQVAKVNPNMPDGGAGTNTKGDLMTTANAAAYLAGISPQRMVLLKALAARVDAITAGTRELLVAEGLEKQETIDAWTAAYKNYVPMFRDEAAAGAPHPTGSGFTVKGSASKRATGSTKEVTNILAHVLMQREAAITRAEKNRVALALYGQALSHPNPEFWTTIKPSMTAASIGAELQAMGVDPMTAQVGMEGVPTIRTVDPVTGKMTDRPNPLYKSLPGAIPLKVNGEDRVLMLNTTGERGQRLAESLKNLDGLTKLDLANSIIGKATRWLAAVNTQYNPAFGLANLTRDVFEGAINLGSTALRGHSTRVIAGVPFAIQGIARELAGNSKGNPWGDLYRQFVADGGQTGYKENFRDANDRAAAIEKELAAVGRGKLSPSLYAHAALELLEGFNTSMENGVRLSAYKVALDNGMSRGQAARLGRELTVDFNRKGRAGREIGPLYAFFNASVQGSERALRTLTGPTGAKIIAGGLALGVIQALMLAAAGYDDDEIPEFVKTRALIIPVFGAKEKRYVSIPMPLGFLWVPNTGRVVTELVLNGGKQVAKRITGAIGEIAGTFNPLGGGNIFTADGALKTVAPTLVDPLIEIGFNKNFAGGTIEKQSYGGETDGRPGVARAKESTMRTTTGQAYIGISKALNAIAGGTDYEAGVVSPTPERLRYIAQTVGGGVLREIEKSVNASTAASRGEPVKPSQIPVLGRFYGEVDPDQVQTSRYYESTKRLKTLDSSFKAMAKAGDREALQKFMDENPDVVMAKAVNTIQSKVSALNKIAVQTVGDPAMTKQIDDARVQNMTALNDAIKEMERSTSAPTLGDKLRAAMKPKAAEAAP</sequence>
<evidence type="ECO:0000259" key="3">
    <source>
        <dbReference type="Pfam" id="PF18799"/>
    </source>
</evidence>
<dbReference type="InterPro" id="IPR040651">
    <property type="entry name" value="LPD5"/>
</dbReference>
<reference evidence="5 6" key="1">
    <citation type="submission" date="2017-01" db="EMBL/GenBank/DDBJ databases">
        <authorList>
            <person name="Mah S.A."/>
            <person name="Swanson W.J."/>
            <person name="Moy G.W."/>
            <person name="Vacquier V.D."/>
        </authorList>
    </citation>
    <scope>NUCLEOTIDE SEQUENCE [LARGE SCALE GENOMIC DNA]</scope>
    <source>
        <strain evidence="5 6">DCY110</strain>
    </source>
</reference>
<dbReference type="KEGG" id="rhy:RD110_15515"/>
<evidence type="ECO:0000313" key="6">
    <source>
        <dbReference type="Proteomes" id="UP000186609"/>
    </source>
</evidence>